<evidence type="ECO:0000313" key="2">
    <source>
        <dbReference type="Proteomes" id="UP000220133"/>
    </source>
</evidence>
<dbReference type="Proteomes" id="UP000220133">
    <property type="component" value="Chromosome"/>
</dbReference>
<evidence type="ECO:0000313" key="1">
    <source>
        <dbReference type="EMBL" id="ATL47814.1"/>
    </source>
</evidence>
<dbReference type="AlphaFoldDB" id="A0A291QVD6"/>
<organism evidence="1 2">
    <name type="scientific">Chitinophaga caeni</name>
    <dbReference type="NCBI Taxonomy" id="2029983"/>
    <lineage>
        <taxon>Bacteria</taxon>
        <taxon>Pseudomonadati</taxon>
        <taxon>Bacteroidota</taxon>
        <taxon>Chitinophagia</taxon>
        <taxon>Chitinophagales</taxon>
        <taxon>Chitinophagaceae</taxon>
        <taxon>Chitinophaga</taxon>
    </lineage>
</organism>
<proteinExistence type="predicted"/>
<accession>A0A291QVD6</accession>
<dbReference type="KEGG" id="cbae:COR50_11930"/>
<gene>
    <name evidence="1" type="ORF">COR50_11930</name>
</gene>
<sequence>MVMVPSDTMIVATDTTLTPVMVESWKHLQSLNGKYAHEIGLLQKEPLKKRLSVLLSKKELQDFQDRYKVTPPIEIQEGVLFNDGCKPHNCMEDEAAIAIDMKKDIIYIGIARHKNVSIYSEKSDTIYPGKLKQWMKKFMEPGALTK</sequence>
<name>A0A291QVD6_9BACT</name>
<protein>
    <submittedName>
        <fullName evidence="1">Uncharacterized protein</fullName>
    </submittedName>
</protein>
<reference evidence="1 2" key="1">
    <citation type="submission" date="2017-10" db="EMBL/GenBank/DDBJ databases">
        <title>Paenichitinophaga pekingensis gen. nov., sp. nov., isolated from activated sludge.</title>
        <authorList>
            <person name="Jin D."/>
            <person name="Kong X."/>
            <person name="Deng Y."/>
            <person name="Bai Z."/>
        </authorList>
    </citation>
    <scope>NUCLEOTIDE SEQUENCE [LARGE SCALE GENOMIC DNA]</scope>
    <source>
        <strain evidence="1 2">13</strain>
    </source>
</reference>
<keyword evidence="2" id="KW-1185">Reference proteome</keyword>
<dbReference type="EMBL" id="CP023777">
    <property type="protein sequence ID" value="ATL47814.1"/>
    <property type="molecule type" value="Genomic_DNA"/>
</dbReference>